<feature type="disulfide bond" evidence="22">
    <location>
        <begin position="510"/>
        <end position="519"/>
    </location>
</feature>
<dbReference type="SUPFAM" id="SSF49899">
    <property type="entry name" value="Concanavalin A-like lectins/glucanases"/>
    <property type="match status" value="5"/>
</dbReference>
<evidence type="ECO:0000256" key="21">
    <source>
        <dbReference type="ARBA" id="ARBA00082482"/>
    </source>
</evidence>
<keyword evidence="8" id="KW-0130">Cell adhesion</keyword>
<evidence type="ECO:0000256" key="22">
    <source>
        <dbReference type="PROSITE-ProRule" id="PRU00460"/>
    </source>
</evidence>
<evidence type="ECO:0000256" key="20">
    <source>
        <dbReference type="ARBA" id="ARBA00080770"/>
    </source>
</evidence>
<evidence type="ECO:0000256" key="19">
    <source>
        <dbReference type="ARBA" id="ARBA00080093"/>
    </source>
</evidence>
<comment type="subunit">
    <text evidence="14">Laminin is a complex glycoprotein, consisting of three different polypeptide chains (alpha, beta, gamma), which are bound to each other by disulfide bonds into a cross-shaped molecule comprising one long and three short arms with globules at each end. Alpha-3 is a subunit of laminin-5 (laminin-332 or epiligrin/kalinin/nicein), laminin-6 (laminin-311 or K-laminin) and laminin-7 (laminin-321 or KS-laminin).</text>
</comment>
<evidence type="ECO:0000256" key="10">
    <source>
        <dbReference type="ARBA" id="ARBA00023157"/>
    </source>
</evidence>
<feature type="chain" id="PRO_5035173356" description="Laminin subunit alpha-3" evidence="24">
    <location>
        <begin position="34"/>
        <end position="3277"/>
    </location>
</feature>
<dbReference type="InterPro" id="IPR001791">
    <property type="entry name" value="Laminin_G"/>
</dbReference>
<dbReference type="PRINTS" id="PR00011">
    <property type="entry name" value="EGFLAMININ"/>
</dbReference>
<feature type="coiled-coil region" evidence="23">
    <location>
        <begin position="2268"/>
        <end position="2326"/>
    </location>
</feature>
<dbReference type="FunFam" id="2.10.25.10:FF:000209">
    <property type="entry name" value="Laminin subunit alpha 5"/>
    <property type="match status" value="1"/>
</dbReference>
<feature type="disulfide bond" evidence="22">
    <location>
        <begin position="653"/>
        <end position="662"/>
    </location>
</feature>
<feature type="disulfide bond" evidence="22">
    <location>
        <begin position="537"/>
        <end position="554"/>
    </location>
</feature>
<dbReference type="PROSITE" id="PS50025">
    <property type="entry name" value="LAM_G_DOMAIN"/>
    <property type="match status" value="5"/>
</dbReference>
<evidence type="ECO:0000256" key="24">
    <source>
        <dbReference type="SAM" id="SignalP"/>
    </source>
</evidence>
<dbReference type="Pfam" id="PF00053">
    <property type="entry name" value="EGF_laminin"/>
    <property type="match status" value="12"/>
</dbReference>
<dbReference type="Pfam" id="PF00055">
    <property type="entry name" value="Laminin_N"/>
    <property type="match status" value="1"/>
</dbReference>
<evidence type="ECO:0000256" key="9">
    <source>
        <dbReference type="ARBA" id="ARBA00023054"/>
    </source>
</evidence>
<dbReference type="Ensembl" id="ENSCAFT00845026242.1">
    <property type="protein sequence ID" value="ENSCAFP00845020687.1"/>
    <property type="gene ID" value="ENSCAFG00845013821.1"/>
</dbReference>
<evidence type="ECO:0000256" key="7">
    <source>
        <dbReference type="ARBA" id="ARBA00022869"/>
    </source>
</evidence>
<dbReference type="GO" id="GO:0007155">
    <property type="term" value="P:cell adhesion"/>
    <property type="evidence" value="ECO:0007669"/>
    <property type="project" value="UniProtKB-KW"/>
</dbReference>
<accession>A0A8I3NY91</accession>
<feature type="domain" description="Laminin EGF-like" evidence="26">
    <location>
        <begin position="1265"/>
        <end position="1310"/>
    </location>
</feature>
<comment type="function">
    <text evidence="13">Laminin-5 is thought to be involved in (1) cell adhesion via integrin alpha-3/beta-1 in focal adhesion and integrin alpha-6/beta-4 in hemidesmosomes, (2) signal transduction via tyrosine phosphorylation of pp125-FAK and p80, (3) differentiation of keratinocytes.</text>
</comment>
<dbReference type="FunFam" id="2.10.25.10:FF:000011">
    <property type="entry name" value="Cadherin EGF LAG seven-pass G-type receptor"/>
    <property type="match status" value="1"/>
</dbReference>
<feature type="disulfide bond" evidence="22">
    <location>
        <begin position="1406"/>
        <end position="1423"/>
    </location>
</feature>
<dbReference type="Gene3D" id="2.60.120.260">
    <property type="entry name" value="Galactose-binding domain-like"/>
    <property type="match status" value="1"/>
</dbReference>
<dbReference type="InterPro" id="IPR009254">
    <property type="entry name" value="Laminin_aI"/>
</dbReference>
<dbReference type="SUPFAM" id="SSF57997">
    <property type="entry name" value="Tropomyosin"/>
    <property type="match status" value="1"/>
</dbReference>
<feature type="domain" description="Laminin IV type A" evidence="27">
    <location>
        <begin position="1475"/>
        <end position="1652"/>
    </location>
</feature>
<feature type="domain" description="Laminin EGF-like" evidence="26">
    <location>
        <begin position="1686"/>
        <end position="1732"/>
    </location>
</feature>
<feature type="coiled-coil region" evidence="23">
    <location>
        <begin position="1964"/>
        <end position="2149"/>
    </location>
</feature>
<feature type="domain" description="Laminin EGF-like" evidence="26">
    <location>
        <begin position="490"/>
        <end position="534"/>
    </location>
</feature>
<feature type="disulfide bond" evidence="22">
    <location>
        <begin position="1404"/>
        <end position="1416"/>
    </location>
</feature>
<dbReference type="GO" id="GO:0005102">
    <property type="term" value="F:signaling receptor binding"/>
    <property type="evidence" value="ECO:0007669"/>
    <property type="project" value="InterPro"/>
</dbReference>
<dbReference type="InterPro" id="IPR056863">
    <property type="entry name" value="LMN_ATRN_NET-like_EGF"/>
</dbReference>
<proteinExistence type="predicted"/>
<comment type="caution">
    <text evidence="22">Lacks conserved residue(s) required for the propagation of feature annotation.</text>
</comment>
<feature type="domain" description="Laminin EGF-like" evidence="26">
    <location>
        <begin position="1404"/>
        <end position="1454"/>
    </location>
</feature>
<keyword evidence="6" id="KW-0677">Repeat</keyword>
<feature type="disulfide bond" evidence="22">
    <location>
        <begin position="1379"/>
        <end position="1388"/>
    </location>
</feature>
<dbReference type="FunFam" id="2.60.120.200:FF:000092">
    <property type="entry name" value="Laminin subunit alpha 3"/>
    <property type="match status" value="1"/>
</dbReference>
<dbReference type="InterPro" id="IPR002049">
    <property type="entry name" value="LE_dom"/>
</dbReference>
<dbReference type="FunFam" id="2.60.120.260:FF:000022">
    <property type="entry name" value="Laminin subunit alpha 5"/>
    <property type="match status" value="1"/>
</dbReference>
<dbReference type="PROSITE" id="PS00022">
    <property type="entry name" value="EGF_1"/>
    <property type="match status" value="1"/>
</dbReference>
<dbReference type="SMART" id="SM00180">
    <property type="entry name" value="EGF_Lam"/>
    <property type="match status" value="14"/>
</dbReference>
<organism evidence="29 30">
    <name type="scientific">Canis lupus familiaris</name>
    <name type="common">Dog</name>
    <name type="synonym">Canis familiaris</name>
    <dbReference type="NCBI Taxonomy" id="9615"/>
    <lineage>
        <taxon>Eukaryota</taxon>
        <taxon>Metazoa</taxon>
        <taxon>Chordata</taxon>
        <taxon>Craniata</taxon>
        <taxon>Vertebrata</taxon>
        <taxon>Euteleostomi</taxon>
        <taxon>Mammalia</taxon>
        <taxon>Eutheria</taxon>
        <taxon>Laurasiatheria</taxon>
        <taxon>Carnivora</taxon>
        <taxon>Caniformia</taxon>
        <taxon>Canidae</taxon>
        <taxon>Canis</taxon>
    </lineage>
</organism>
<evidence type="ECO:0000256" key="23">
    <source>
        <dbReference type="SAM" id="Coils"/>
    </source>
</evidence>
<evidence type="ECO:0000259" key="26">
    <source>
        <dbReference type="PROSITE" id="PS50027"/>
    </source>
</evidence>
<dbReference type="SMART" id="SM00282">
    <property type="entry name" value="LamG"/>
    <property type="match status" value="5"/>
</dbReference>
<dbReference type="SUPFAM" id="SSF57196">
    <property type="entry name" value="EGF/Laminin"/>
    <property type="match status" value="11"/>
</dbReference>
<dbReference type="FunFam" id="2.10.25.10:FF:000390">
    <property type="entry name" value="Laminin subunit alpha 3"/>
    <property type="match status" value="1"/>
</dbReference>
<feature type="disulfide bond" evidence="22">
    <location>
        <begin position="1286"/>
        <end position="1295"/>
    </location>
</feature>
<dbReference type="PROSITE" id="PS50027">
    <property type="entry name" value="EGF_LAM_2"/>
    <property type="match status" value="9"/>
</dbReference>
<evidence type="ECO:0000259" key="27">
    <source>
        <dbReference type="PROSITE" id="PS51115"/>
    </source>
</evidence>
<feature type="disulfide bond" evidence="22">
    <location>
        <begin position="1425"/>
        <end position="1434"/>
    </location>
</feature>
<dbReference type="GO" id="GO:0045995">
    <property type="term" value="P:regulation of embryonic development"/>
    <property type="evidence" value="ECO:0007669"/>
    <property type="project" value="InterPro"/>
</dbReference>
<dbReference type="FunFam" id="2.10.25.10:FF:000188">
    <property type="entry name" value="Laminin subunit gamma 2"/>
    <property type="match status" value="1"/>
</dbReference>
<dbReference type="InterPro" id="IPR008211">
    <property type="entry name" value="Laminin_N"/>
</dbReference>
<dbReference type="Proteomes" id="UP000805418">
    <property type="component" value="Chromosome 7"/>
</dbReference>
<feature type="disulfide bond" evidence="22">
    <location>
        <begin position="444"/>
        <end position="453"/>
    </location>
</feature>
<feature type="signal peptide" evidence="24">
    <location>
        <begin position="1"/>
        <end position="33"/>
    </location>
</feature>
<dbReference type="FunFam" id="2.60.120.200:FF:000093">
    <property type="entry name" value="Laminin subunit alpha 3"/>
    <property type="match status" value="1"/>
</dbReference>
<dbReference type="FunFam" id="2.10.25.10:FF:000083">
    <property type="entry name" value="Laminin subunit alpha"/>
    <property type="match status" value="2"/>
</dbReference>
<dbReference type="FunFam" id="2.10.25.10:FF:000034">
    <property type="entry name" value="Laminin subunit alpha 3"/>
    <property type="match status" value="1"/>
</dbReference>
<dbReference type="GO" id="GO:0005576">
    <property type="term" value="C:extracellular region"/>
    <property type="evidence" value="ECO:0007669"/>
    <property type="project" value="UniProtKB-ARBA"/>
</dbReference>
<feature type="disulfide bond" evidence="22">
    <location>
        <begin position="1756"/>
        <end position="1765"/>
    </location>
</feature>
<keyword evidence="3" id="KW-0964">Secreted</keyword>
<dbReference type="PROSITE" id="PS51117">
    <property type="entry name" value="LAMININ_NTER"/>
    <property type="match status" value="1"/>
</dbReference>
<keyword evidence="11" id="KW-0325">Glycoprotein</keyword>
<dbReference type="Pfam" id="PF02210">
    <property type="entry name" value="Laminin_G_2"/>
    <property type="match status" value="5"/>
</dbReference>
<evidence type="ECO:0000256" key="15">
    <source>
        <dbReference type="ARBA" id="ARBA00072599"/>
    </source>
</evidence>
<feature type="domain" description="Laminin EGF-like" evidence="26">
    <location>
        <begin position="630"/>
        <end position="682"/>
    </location>
</feature>
<dbReference type="FunFam" id="2.10.25.10:FF:000090">
    <property type="entry name" value="laminin subunit alpha"/>
    <property type="match status" value="1"/>
</dbReference>
<dbReference type="FunFam" id="2.60.120.200:FF:000109">
    <property type="entry name" value="Laminin subunit alpha 3"/>
    <property type="match status" value="1"/>
</dbReference>
<feature type="disulfide bond" evidence="22">
    <location>
        <begin position="1267"/>
        <end position="1284"/>
    </location>
</feature>
<dbReference type="Pfam" id="PF24973">
    <property type="entry name" value="EGF_LMN_ATRN"/>
    <property type="match status" value="1"/>
</dbReference>
<evidence type="ECO:0000313" key="29">
    <source>
        <dbReference type="Ensembl" id="ENSCAFP00845020687.1"/>
    </source>
</evidence>
<evidence type="ECO:0000256" key="3">
    <source>
        <dbReference type="ARBA" id="ARBA00022525"/>
    </source>
</evidence>
<reference evidence="29" key="2">
    <citation type="submission" date="2025-08" db="UniProtKB">
        <authorList>
            <consortium name="Ensembl"/>
        </authorList>
    </citation>
    <scope>IDENTIFICATION</scope>
    <source>
        <strain evidence="29">Boxer</strain>
    </source>
</reference>
<keyword evidence="5 24" id="KW-0732">Signal</keyword>
<feature type="domain" description="Laminin G" evidence="25">
    <location>
        <begin position="2930"/>
        <end position="3094"/>
    </location>
</feature>
<evidence type="ECO:0000259" key="25">
    <source>
        <dbReference type="PROSITE" id="PS50025"/>
    </source>
</evidence>
<feature type="disulfide bond" evidence="22">
    <location>
        <begin position="535"/>
        <end position="547"/>
    </location>
</feature>
<feature type="domain" description="Laminin G" evidence="25">
    <location>
        <begin position="2333"/>
        <end position="2534"/>
    </location>
</feature>
<dbReference type="Gene3D" id="2.170.300.10">
    <property type="entry name" value="Tie2 ligand-binding domain superfamily"/>
    <property type="match status" value="2"/>
</dbReference>
<feature type="domain" description="Laminin G" evidence="25">
    <location>
        <begin position="2541"/>
        <end position="2703"/>
    </location>
</feature>
<dbReference type="InterPro" id="IPR000034">
    <property type="entry name" value="Laminin_IV"/>
</dbReference>
<dbReference type="InterPro" id="IPR050440">
    <property type="entry name" value="Laminin/Netrin_ECM"/>
</dbReference>
<feature type="domain" description="Laminin EGF-like" evidence="26">
    <location>
        <begin position="1355"/>
        <end position="1403"/>
    </location>
</feature>
<keyword evidence="12 22" id="KW-0424">Laminin EGF-like domain</keyword>
<reference evidence="29" key="1">
    <citation type="submission" date="2020-03" db="EMBL/GenBank/DDBJ databases">
        <title>Long-read based genome assembly of a Labrador retriever dog.</title>
        <authorList>
            <person name="Eory L."/>
            <person name="Zhang W."/>
            <person name="Schoenebeck J."/>
        </authorList>
    </citation>
    <scope>NUCLEOTIDE SEQUENCE [LARGE SCALE GENOMIC DNA]</scope>
    <source>
        <strain evidence="29">Labrador retriever</strain>
    </source>
</reference>
<name>A0A8I3NY91_CANLF</name>
<evidence type="ECO:0000313" key="30">
    <source>
        <dbReference type="Proteomes" id="UP000805418"/>
    </source>
</evidence>
<feature type="domain" description="Laminin EGF-like" evidence="26">
    <location>
        <begin position="535"/>
        <end position="587"/>
    </location>
</feature>
<dbReference type="OrthoDB" id="18487at2759"/>
<evidence type="ECO:0000256" key="13">
    <source>
        <dbReference type="ARBA" id="ARBA00057904"/>
    </source>
</evidence>
<dbReference type="Pfam" id="PF06009">
    <property type="entry name" value="Laminin_II"/>
    <property type="match status" value="1"/>
</dbReference>
<dbReference type="Gene3D" id="2.10.25.10">
    <property type="entry name" value="Laminin"/>
    <property type="match status" value="9"/>
</dbReference>
<dbReference type="Gene3D" id="2.60.120.200">
    <property type="match status" value="5"/>
</dbReference>
<dbReference type="CDD" id="cd00055">
    <property type="entry name" value="EGF_Lam"/>
    <property type="match status" value="13"/>
</dbReference>
<dbReference type="InterPro" id="IPR000742">
    <property type="entry name" value="EGF"/>
</dbReference>
<dbReference type="Pfam" id="PF00052">
    <property type="entry name" value="Laminin_B"/>
    <property type="match status" value="1"/>
</dbReference>
<dbReference type="GO" id="GO:0005604">
    <property type="term" value="C:basement membrane"/>
    <property type="evidence" value="ECO:0007669"/>
    <property type="project" value="UniProtKB-SubCell"/>
</dbReference>
<keyword evidence="9 23" id="KW-0175">Coiled coil</keyword>
<reference evidence="29" key="3">
    <citation type="submission" date="2025-09" db="UniProtKB">
        <authorList>
            <consortium name="Ensembl"/>
        </authorList>
    </citation>
    <scope>IDENTIFICATION</scope>
    <source>
        <strain evidence="29">Boxer</strain>
    </source>
</reference>
<keyword evidence="4" id="KW-0272">Extracellular matrix</keyword>
<feature type="domain" description="Laminin G" evidence="25">
    <location>
        <begin position="2710"/>
        <end position="2869"/>
    </location>
</feature>
<gene>
    <name evidence="29" type="primary">LAMA3</name>
</gene>
<evidence type="ECO:0000259" key="28">
    <source>
        <dbReference type="PROSITE" id="PS51117"/>
    </source>
</evidence>
<keyword evidence="7" id="KW-0084">Basement membrane</keyword>
<dbReference type="FunFam" id="2.10.25.10:FF:000069">
    <property type="entry name" value="Laminin subunit alpha 1"/>
    <property type="match status" value="1"/>
</dbReference>
<feature type="coiled-coil region" evidence="23">
    <location>
        <begin position="1852"/>
        <end position="1907"/>
    </location>
</feature>
<feature type="domain" description="Laminin EGF-like" evidence="26">
    <location>
        <begin position="1733"/>
        <end position="1785"/>
    </location>
</feature>
<dbReference type="FunFam" id="2.10.25.10:FF:000084">
    <property type="entry name" value="Laminin subunit alpha 3"/>
    <property type="match status" value="1"/>
</dbReference>
<evidence type="ECO:0000256" key="12">
    <source>
        <dbReference type="ARBA" id="ARBA00023292"/>
    </source>
</evidence>
<feature type="disulfide bond" evidence="22">
    <location>
        <begin position="1733"/>
        <end position="1745"/>
    </location>
</feature>
<evidence type="ECO:0000256" key="6">
    <source>
        <dbReference type="ARBA" id="ARBA00022737"/>
    </source>
</evidence>
<feature type="domain" description="Laminin EGF-like" evidence="26">
    <location>
        <begin position="425"/>
        <end position="468"/>
    </location>
</feature>
<dbReference type="SMART" id="SM00136">
    <property type="entry name" value="LamNT"/>
    <property type="match status" value="1"/>
</dbReference>
<evidence type="ECO:0000256" key="8">
    <source>
        <dbReference type="ARBA" id="ARBA00022889"/>
    </source>
</evidence>
<dbReference type="InterPro" id="IPR010307">
    <property type="entry name" value="Laminin_dom_II"/>
</dbReference>
<dbReference type="SMART" id="SM00281">
    <property type="entry name" value="LamB"/>
    <property type="match status" value="1"/>
</dbReference>
<dbReference type="GO" id="GO:0030155">
    <property type="term" value="P:regulation of cell adhesion"/>
    <property type="evidence" value="ECO:0007669"/>
    <property type="project" value="InterPro"/>
</dbReference>
<evidence type="ECO:0000256" key="4">
    <source>
        <dbReference type="ARBA" id="ARBA00022530"/>
    </source>
</evidence>
<sequence length="3277" mass="361022">MAAAARAPGWPSRPVLLLLLLLLPPSLLPAGTAREPRAAARLSLHPPYFNLAEAARIWATATCGEREPGGARPRPRPELYCKLVGGPTAPGSGHTIQGQFCDYCNSEDPRKAHPVTNAIDGSESWWQSPPLSSGTQYNKVNVTLDLGQLFHVAYLIIKFANSPRPDLWVLERSVDFGSTYSPWQYFAHSKVDCLEQFGQKANMAITQDDDVLCTTEYSRIVPLENGEVVVSLINGRPGAKNFTFSHTLREFTKATNIRLCFLRTNTLLGHLISKAQRDPTVTRRYYYSIKDISIGGRCVCNGHAQECNANNPEKLFQCECQHHTCGKTCDRCCAGYNQRRWRPATWEQSNECEACNCHGHAIDCYYDPDVERQQASLNIHGIYAGGGVCINCQHNTAGINCENCAKGYYRPYGVPVDAPHGCIPCSCNPEHADDCEPGSGRCTCKPNFQGDNCEKCAVGYYNFPFCLRIPIFPVSTPSPEDPVAGDIKGCDCNWEGVLPEICDAYGRCLCRPGVEGPRCDACRVGFYSFPICQACQCSVLGSYQTPCNPVTGQCECQPGITGQRCDRCLSGAYDFPHCQGSRSVCDPAGTLDSSLGYCQCKPHAESPSCSICKPLYWNLAKENPNGCSECQCHVAGTVSGIGECGQRDGDCHCKSHVSGDSCDTCEDGYFALKKSNYFGCQGCQCDIGGAVTPMCSGPSGGCHCREHVVGKACQRPENNYYFPDLHHMKYEIEDGTTPNGRELRFGFDPLEFPEFSWRGYAQMTSVQNEVRIMLNVGKSSLSLFHVILKYINPGTEAVSGHVTLYPSWGAAQSKEVIFLPSKVPAFVTIPGNGLADPFSIAPGTWIACIKSEGVLLDYLVLLPRDYYEASSLQLPVTQPCADSGPPQENCLLYQHLPVTRFPCALACEARHFLLDGEPRPLALRQPTPAHPVMADLSGREVELHLRLQVPRVGNYVIMVEYSTEVDQLSEVDVHMESPGSVLIGQVNIYSCKYSVLCRSVVTDGRSGLAVYELLADAGIRLKAHRGRFLLHQICIIPIEEFSTEYLRPQIKCIASYGGYINQSASCVSLVPETPPTALILDVPSGESSPLLTQDPSPSADIVTGVTLKMPQNQVTLRGLVPHPGRYVIVIHFYQSAHPTFPTQVFVDGGRLWPGVFRASFCPHVLGCRDQVIAEDQVEFDISEPEVAVTVKVPEGKSLVLVRVLVVPAEDYDYQILHKKSVDKSFEFVTNCGGNSFYIDPQTASGFCKNAARSLVALYHKGALPCECHPTGAIGRPCSPEGGQCPCRPSVIGRQCTRCRMGYYGFPHCKPCNCGPRLCDEMTGKCLCPPHTVRPQCEVCDTHSFSFHPLAGCEGCNCSRRGTVGAATRECDRDHGQCRCKPRITGRQCDRCASGFYHFPECIPCHCNKDGTESGVCDPGTGVCLCKENVEGTECNVCREGSFYLDPANPKGCTSCFCFGINSHCHSTHKRRAKFVDMMGWRLETVDRAHIPVSFNPGSSSVVADLQELPSTVHSASWVAPPSYLGDKVSSYGGYLTYQIKSFGLPGDMVLLEKKPDVQLTGQHMSIIYEEPNNPRPDRLYHVRVQVVEGNFRHASSSAPVSREELMMVLSRLEDLRLRGLYFTETQRLSLSGVGLEEASDTGSGRRAHNVEMCACPPDYTGDSCQGCSPGYYRDNRGSYTGRCVPCNCNGHSNRCQDGSGICINCQHNTAGEHCERCKEGHYRNTIHGSCSVCPCPHSNSFATGCVVTGGNVRCSCKPGYTGTQCERCAPGYFGNPQKFGGSCQPCNCNSNGHLSSCHPLTGDCINQEPKDDSPAEECDDCDSCVMTLLNDLATMGNELHLVKSQLQGLSASTGTLEQMKHLETQIKDLRNQLFNYRSAISNHGLKMDGLEKELGNLNREFETMQEKVQINSRKAQTLHNNVDRTTQSAKELDTKIKNVIQNVHMLTRIRSRLEKHQVENGALVKNMRDSLNDYEAKLSDLRALLQEASAQAKRATGLNRGNEKTLESLERQVKEMNSLQSDFSKYLTTADSSLLQTNTLLQLMGKSQEEYEKLAATLNEKRHELNDKVRELSQSASKASLVMEAEKHAQSLQELAKQLEEIKKNASGDELVRCAVDAATAYENILNAIKAAEDAADKATRASESALQTVIKEDLPRKAKTLSSDSDKLLKQTKITQKKLQQEISPALNNLQQTLKVMTVRKGLIDTNITVIRDDLRGIQRDDISGMISSAKSMVRNANDITDEVLDGLSPIQTDVARIKDTYGSKQSEDFNKALADADNSVKKLTNKLPDLLSKIESINQQLLPLGNISDNVDRIRELIQQARDAANKVAVPMRFNGKSGVEVRLPNDLEDLKGYTSLSFFLQRPESRESGRTENMFVMYLGNKDISRDYIGMAVVDGRLTCVYNLGEQESELQVDQSVIKSETQEAIMDRVKFQRIYQFASLNYTKKATSSKPGSSQFHEMDSGNSHTLLNLDPENTVFYVGGYPSDFTLPARLRFPPYKGCIELDDLNENVLSLYNFKKTFNLNTTEVEPCRRRKEESDRNYFEGTGYARVPTQLNAPNPNFGLTIQTTVDRGLLFFAENQDRFISLNIEDGKLLVQYKLNSEPPKEREIGHIVNDGKDHRILIVIGKFQNRISIAVSSQNSQIDGDIFDFSTYYLGGIPISIRERFNISTPAFRGCMKNLKKTTGVVRLNDTVGVTKKCSEDWKLVRSASFSRDGQLRFTGLDLPLPSEFQASFGFQTFQPSGILFNLQSQKHSLQVTLEDGRIELNTRENSLIIRSPQTYMDGELHYVSVIGDNSGLRLLIDDQTLKSNQKLQDLSGSQHPLYLGGSQFEGCISNVFIQRVSKSPAVLDLASKTFKRDVSLGGCSLNKPPFLMLLRGSTRLNKSHTFNINQPLQDTPVASPRSMEMWREAQSCLPPPQAPTSPGAFSFGDSPTSHLQFTIPQELVKPRSRFAVDVQTASSRGLVFYTGTKNSYMALYLSKGRLIFALGAGGKKLRLKSKEKCNDGKWHTVVFGQDDKKGHLIVDGLRAREGSLPGNSTFSLTAPVYLGSSPAEKPKSLPQNSFVGCLRNFQLDLKPLDTPSASVGVSPCLGGSLEKGIYFSQEGGHVILANSVLLGPEFKLVFSIRPRSLTGILMHVGSQPGRYLCVYMEAGKVTASVDSEAGGILTSITPKQSLCDGRWHSVTVTIKQHIVHLELDSENSYTTGRLPFPSASTQEPIHVGGIPANLKTLKLPVWKSFFGCLKNVQVNHIPIPVTEALDVQGTVSLNGCPDH</sequence>
<dbReference type="GO" id="GO:0030334">
    <property type="term" value="P:regulation of cell migration"/>
    <property type="evidence" value="ECO:0007669"/>
    <property type="project" value="InterPro"/>
</dbReference>
<comment type="function">
    <text evidence="1">Binding to cells via a high affinity receptor, laminin is thought to mediate the attachment, migration and organization of cells into tissues during embryonic development by interacting with other extracellular matrix components.</text>
</comment>
<feature type="domain" description="Laminin N-terminal" evidence="28">
    <location>
        <begin position="40"/>
        <end position="297"/>
    </location>
</feature>
<dbReference type="SMART" id="SM00181">
    <property type="entry name" value="EGF"/>
    <property type="match status" value="8"/>
</dbReference>
<feature type="disulfide bond" evidence="22">
    <location>
        <begin position="1265"/>
        <end position="1277"/>
    </location>
</feature>
<evidence type="ECO:0000256" key="14">
    <source>
        <dbReference type="ARBA" id="ARBA00063080"/>
    </source>
</evidence>
<feature type="disulfide bond" evidence="22">
    <location>
        <begin position="490"/>
        <end position="502"/>
    </location>
</feature>
<evidence type="ECO:0000256" key="2">
    <source>
        <dbReference type="ARBA" id="ARBA00004302"/>
    </source>
</evidence>
<dbReference type="Pfam" id="PF06008">
    <property type="entry name" value="Laminin_I"/>
    <property type="match status" value="1"/>
</dbReference>
<evidence type="ECO:0000256" key="1">
    <source>
        <dbReference type="ARBA" id="ARBA00002418"/>
    </source>
</evidence>
<comment type="subcellular location">
    <subcellularLocation>
        <location evidence="2">Secreted</location>
        <location evidence="2">Extracellular space</location>
        <location evidence="2">Extracellular matrix</location>
        <location evidence="2">Basement membrane</location>
    </subcellularLocation>
</comment>
<feature type="disulfide bond" evidence="22">
    <location>
        <begin position="556"/>
        <end position="565"/>
    </location>
</feature>
<evidence type="ECO:0000256" key="17">
    <source>
        <dbReference type="ARBA" id="ARBA00075839"/>
    </source>
</evidence>
<dbReference type="FunFam" id="2.60.120.200:FF:000056">
    <property type="entry name" value="Laminin subunit alpha 3"/>
    <property type="match status" value="1"/>
</dbReference>
<protein>
    <recommendedName>
        <fullName evidence="15">Laminin subunit alpha-3</fullName>
    </recommendedName>
    <alternativeName>
        <fullName evidence="16">Epiligrin subunit alpha</fullName>
    </alternativeName>
    <alternativeName>
        <fullName evidence="20">Kalinin subunit alpha</fullName>
    </alternativeName>
    <alternativeName>
        <fullName evidence="18">Laminin-5 subunit alpha</fullName>
    </alternativeName>
    <alternativeName>
        <fullName evidence="21">Laminin-6 subunit alpha</fullName>
    </alternativeName>
    <alternativeName>
        <fullName evidence="19">Laminin-7 subunit alpha</fullName>
    </alternativeName>
    <alternativeName>
        <fullName evidence="17">Nicein subunit alpha</fullName>
    </alternativeName>
</protein>
<dbReference type="InterPro" id="IPR013320">
    <property type="entry name" value="ConA-like_dom_sf"/>
</dbReference>
<dbReference type="FunFam" id="2.10.25.10:FF:000388">
    <property type="entry name" value="Laminin subunit alpha"/>
    <property type="match status" value="1"/>
</dbReference>
<evidence type="ECO:0000256" key="11">
    <source>
        <dbReference type="ARBA" id="ARBA00023180"/>
    </source>
</evidence>
<evidence type="ECO:0000256" key="16">
    <source>
        <dbReference type="ARBA" id="ARBA00075444"/>
    </source>
</evidence>
<dbReference type="FunFam" id="2.10.25.10:FF:000033">
    <property type="entry name" value="Laminin subunit alpha 2"/>
    <property type="match status" value="1"/>
</dbReference>
<dbReference type="CDD" id="cd00110">
    <property type="entry name" value="LamG"/>
    <property type="match status" value="5"/>
</dbReference>
<dbReference type="PANTHER" id="PTHR10574:SF285">
    <property type="entry name" value="LAMININ SUBUNIT ALPHA-3"/>
    <property type="match status" value="1"/>
</dbReference>
<dbReference type="PROSITE" id="PS51115">
    <property type="entry name" value="LAMININ_IVA"/>
    <property type="match status" value="1"/>
</dbReference>
<keyword evidence="30" id="KW-1185">Reference proteome</keyword>
<dbReference type="FunFam" id="2.60.120.200:FF:000102">
    <property type="entry name" value="Laminin subunit alpha 3"/>
    <property type="match status" value="1"/>
</dbReference>
<evidence type="ECO:0000256" key="5">
    <source>
        <dbReference type="ARBA" id="ARBA00022729"/>
    </source>
</evidence>
<dbReference type="GeneTree" id="ENSGT00940000155638"/>
<dbReference type="PANTHER" id="PTHR10574">
    <property type="entry name" value="NETRIN/LAMININ-RELATED"/>
    <property type="match status" value="1"/>
</dbReference>
<dbReference type="PROSITE" id="PS01248">
    <property type="entry name" value="EGF_LAM_1"/>
    <property type="match status" value="5"/>
</dbReference>
<keyword evidence="10 22" id="KW-1015">Disulfide bond</keyword>
<evidence type="ECO:0000256" key="18">
    <source>
        <dbReference type="ARBA" id="ARBA00079136"/>
    </source>
</evidence>
<feature type="disulfide bond" evidence="22">
    <location>
        <begin position="1705"/>
        <end position="1714"/>
    </location>
</feature>
<feature type="domain" description="Laminin G" evidence="25">
    <location>
        <begin position="3101"/>
        <end position="3274"/>
    </location>
</feature>